<feature type="transmembrane region" description="Helical" evidence="1">
    <location>
        <begin position="123"/>
        <end position="145"/>
    </location>
</feature>
<feature type="transmembrane region" description="Helical" evidence="1">
    <location>
        <begin position="7"/>
        <end position="25"/>
    </location>
</feature>
<keyword evidence="1" id="KW-1133">Transmembrane helix</keyword>
<keyword evidence="1" id="KW-0472">Membrane</keyword>
<feature type="transmembrane region" description="Helical" evidence="1">
    <location>
        <begin position="165"/>
        <end position="186"/>
    </location>
</feature>
<sequence length="196" mass="22955">MNKLKELLKYILLGGFFLSSVYLFLEIIYKSMGPSIGYYFITFRIDIILAIAGEYLYAIAYFFTPFIFMPLRLLNERTAYFLIQKISADYLYYFVSMVIYGGIWGIIWYFLRGTMLWKFLFKGIIIGYFLFILFFSTLHILFQFLPDDITNCNASPLGCGLFIGFSYWIFLPIFLVGGLICGYIYGRKKFKTISST</sequence>
<dbReference type="STRING" id="1802223.A2358_02375"/>
<proteinExistence type="predicted"/>
<feature type="transmembrane region" description="Helical" evidence="1">
    <location>
        <begin position="37"/>
        <end position="63"/>
    </location>
</feature>
<organism evidence="2 3">
    <name type="scientific">Candidatus Staskawiczbacteria bacterium RIFOXYB1_FULL_37_44</name>
    <dbReference type="NCBI Taxonomy" id="1802223"/>
    <lineage>
        <taxon>Bacteria</taxon>
        <taxon>Candidatus Staskawicziibacteriota</taxon>
    </lineage>
</organism>
<reference evidence="2 3" key="1">
    <citation type="journal article" date="2016" name="Nat. Commun.">
        <title>Thousands of microbial genomes shed light on interconnected biogeochemical processes in an aquifer system.</title>
        <authorList>
            <person name="Anantharaman K."/>
            <person name="Brown C.T."/>
            <person name="Hug L.A."/>
            <person name="Sharon I."/>
            <person name="Castelle C.J."/>
            <person name="Probst A.J."/>
            <person name="Thomas B.C."/>
            <person name="Singh A."/>
            <person name="Wilkins M.J."/>
            <person name="Karaoz U."/>
            <person name="Brodie E.L."/>
            <person name="Williams K.H."/>
            <person name="Hubbard S.S."/>
            <person name="Banfield J.F."/>
        </authorList>
    </citation>
    <scope>NUCLEOTIDE SEQUENCE [LARGE SCALE GENOMIC DNA]</scope>
</reference>
<gene>
    <name evidence="2" type="ORF">A2358_02375</name>
</gene>
<accession>A0A1G2IU81</accession>
<feature type="transmembrane region" description="Helical" evidence="1">
    <location>
        <begin position="90"/>
        <end position="111"/>
    </location>
</feature>
<dbReference type="AlphaFoldDB" id="A0A1G2IU81"/>
<evidence type="ECO:0000256" key="1">
    <source>
        <dbReference type="SAM" id="Phobius"/>
    </source>
</evidence>
<evidence type="ECO:0000313" key="2">
    <source>
        <dbReference type="EMBL" id="OGZ78172.1"/>
    </source>
</evidence>
<comment type="caution">
    <text evidence="2">The sequence shown here is derived from an EMBL/GenBank/DDBJ whole genome shotgun (WGS) entry which is preliminary data.</text>
</comment>
<protein>
    <submittedName>
        <fullName evidence="2">Uncharacterized protein</fullName>
    </submittedName>
</protein>
<dbReference type="Proteomes" id="UP000178650">
    <property type="component" value="Unassembled WGS sequence"/>
</dbReference>
<keyword evidence="1" id="KW-0812">Transmembrane</keyword>
<evidence type="ECO:0000313" key="3">
    <source>
        <dbReference type="Proteomes" id="UP000178650"/>
    </source>
</evidence>
<dbReference type="EMBL" id="MHPJ01000026">
    <property type="protein sequence ID" value="OGZ78172.1"/>
    <property type="molecule type" value="Genomic_DNA"/>
</dbReference>
<name>A0A1G2IU81_9BACT</name>